<dbReference type="Proteomes" id="UP000629371">
    <property type="component" value="Unassembled WGS sequence"/>
</dbReference>
<gene>
    <name evidence="1" type="ORF">JK360_01940</name>
</gene>
<name>A0ABS1MJB0_9ACTN</name>
<sequence>MGAAGRVVVVSGGGIGRAVAERFARQGDRVTVLGRRAEVLEAAAREIGGAHPVRAVAGDLALPEARYITGEFLHSNGGAVLGR</sequence>
<comment type="caution">
    <text evidence="1">The sequence shown here is derived from an EMBL/GenBank/DDBJ whole genome shotgun (WGS) entry which is preliminary data.</text>
</comment>
<organism evidence="1 2">
    <name type="scientific">Streptomyces siderophoricus</name>
    <dbReference type="NCBI Taxonomy" id="2802281"/>
    <lineage>
        <taxon>Bacteria</taxon>
        <taxon>Bacillati</taxon>
        <taxon>Actinomycetota</taxon>
        <taxon>Actinomycetes</taxon>
        <taxon>Kitasatosporales</taxon>
        <taxon>Streptomycetaceae</taxon>
        <taxon>Streptomyces</taxon>
    </lineage>
</organism>
<dbReference type="SUPFAM" id="SSF51735">
    <property type="entry name" value="NAD(P)-binding Rossmann-fold domains"/>
    <property type="match status" value="1"/>
</dbReference>
<reference evidence="1 2" key="1">
    <citation type="submission" date="2021-01" db="EMBL/GenBank/DDBJ databases">
        <title>WGS of actinomycetes isolated from Thailand.</title>
        <authorList>
            <person name="Thawai C."/>
        </authorList>
    </citation>
    <scope>NUCLEOTIDE SEQUENCE [LARGE SCALE GENOMIC DNA]</scope>
    <source>
        <strain evidence="1 2">CH9-7</strain>
    </source>
</reference>
<proteinExistence type="predicted"/>
<dbReference type="EMBL" id="JAERRI010000001">
    <property type="protein sequence ID" value="MBL1088166.1"/>
    <property type="molecule type" value="Genomic_DNA"/>
</dbReference>
<keyword evidence="2" id="KW-1185">Reference proteome</keyword>
<evidence type="ECO:0000313" key="1">
    <source>
        <dbReference type="EMBL" id="MBL1088166.1"/>
    </source>
</evidence>
<accession>A0ABS1MJB0</accession>
<dbReference type="RefSeq" id="WP_201801342.1">
    <property type="nucleotide sequence ID" value="NZ_JAERRI010000001.1"/>
</dbReference>
<evidence type="ECO:0000313" key="2">
    <source>
        <dbReference type="Proteomes" id="UP000629371"/>
    </source>
</evidence>
<dbReference type="InterPro" id="IPR036291">
    <property type="entry name" value="NAD(P)-bd_dom_sf"/>
</dbReference>
<dbReference type="Pfam" id="PF00106">
    <property type="entry name" value="adh_short"/>
    <property type="match status" value="1"/>
</dbReference>
<dbReference type="InterPro" id="IPR002347">
    <property type="entry name" value="SDR_fam"/>
</dbReference>
<dbReference type="Gene3D" id="3.40.50.720">
    <property type="entry name" value="NAD(P)-binding Rossmann-like Domain"/>
    <property type="match status" value="1"/>
</dbReference>
<protein>
    <submittedName>
        <fullName evidence="1">SDR family NAD(P)-dependent oxidoreductase</fullName>
    </submittedName>
</protein>